<dbReference type="GO" id="GO:0007030">
    <property type="term" value="P:Golgi organization"/>
    <property type="evidence" value="ECO:0007669"/>
    <property type="project" value="TreeGrafter"/>
</dbReference>
<feature type="region of interest" description="Disordered" evidence="6">
    <location>
        <begin position="211"/>
        <end position="233"/>
    </location>
</feature>
<feature type="compositionally biased region" description="Low complexity" evidence="6">
    <location>
        <begin position="276"/>
        <end position="289"/>
    </location>
</feature>
<evidence type="ECO:0000256" key="5">
    <source>
        <dbReference type="PIRSR" id="PIRSR607583-1"/>
    </source>
</evidence>
<protein>
    <submittedName>
        <fullName evidence="8">Golgi reassembly-stacking protein</fullName>
    </submittedName>
</protein>
<evidence type="ECO:0000256" key="4">
    <source>
        <dbReference type="ARBA" id="ARBA00023136"/>
    </source>
</evidence>
<keyword evidence="3" id="KW-0333">Golgi apparatus</keyword>
<evidence type="ECO:0000313" key="8">
    <source>
        <dbReference type="EMBL" id="CCG81810.1"/>
    </source>
</evidence>
<comment type="subcellular location">
    <subcellularLocation>
        <location evidence="1">Golgi apparatus membrane</location>
    </subcellularLocation>
</comment>
<evidence type="ECO:0000256" key="6">
    <source>
        <dbReference type="SAM" id="MobiDB-lite"/>
    </source>
</evidence>
<dbReference type="FunFam" id="2.30.42.10:FF:000026">
    <property type="entry name" value="Golgi reassembly stacking protein 2"/>
    <property type="match status" value="1"/>
</dbReference>
<evidence type="ECO:0000256" key="3">
    <source>
        <dbReference type="ARBA" id="ARBA00023034"/>
    </source>
</evidence>
<sequence length="340" mass="36136">MFSNFLKKVVDTVAPEVSAPRPPSHGFRVLKVLDPSPSFSAGIESFYDFLVAVDGVHLDGDTAWLQGYLKQAQHELVLSVWSVKGQVLRDCRVAPPSLTRRALGVSLRWCPTHPTIENVYHVLEVAPNSPAARAGLRSHEDYIVGTPEGIVRGESGMGELIEDHLNRPLKLFVFNTYYNTTRQVVIVANKQWGGQGSMGCGIGFGALHRLPRPLNEPPEEPGQTLFEAPPAPDASAFVTGAELSATLEVPAEPAPPTGTARSSHGAAKAKKKVTRMTAADIEAMAAEATLDSRPASRSANLPSPPPPKANESVPTATGESTASEPVAATDGGQETEAVVE</sequence>
<feature type="compositionally biased region" description="Polar residues" evidence="6">
    <location>
        <begin position="312"/>
        <end position="323"/>
    </location>
</feature>
<dbReference type="InterPro" id="IPR036034">
    <property type="entry name" value="PDZ_sf"/>
</dbReference>
<evidence type="ECO:0000256" key="1">
    <source>
        <dbReference type="ARBA" id="ARBA00004394"/>
    </source>
</evidence>
<dbReference type="InterPro" id="IPR024958">
    <property type="entry name" value="GRASP_PDZ"/>
</dbReference>
<dbReference type="VEuPathDB" id="FungiDB:TAPDE_001670"/>
<dbReference type="Pfam" id="PF04495">
    <property type="entry name" value="GRASP55_65"/>
    <property type="match status" value="1"/>
</dbReference>
<dbReference type="STRING" id="1097556.R4X8S5"/>
<keyword evidence="2" id="KW-0677">Repeat</keyword>
<keyword evidence="9" id="KW-1185">Reference proteome</keyword>
<dbReference type="InterPro" id="IPR007583">
    <property type="entry name" value="GRASP55_65"/>
</dbReference>
<dbReference type="PANTHER" id="PTHR12893">
    <property type="entry name" value="GOLGI REASSEMBLY STACKING PROTEIN GRASP"/>
    <property type="match status" value="1"/>
</dbReference>
<dbReference type="Gene3D" id="2.30.42.10">
    <property type="match status" value="2"/>
</dbReference>
<keyword evidence="4" id="KW-0472">Membrane</keyword>
<dbReference type="PANTHER" id="PTHR12893:SF0">
    <property type="entry name" value="GRASP65"/>
    <property type="match status" value="1"/>
</dbReference>
<keyword evidence="5" id="KW-0479">Metal-binding</keyword>
<keyword evidence="5" id="KW-0862">Zinc</keyword>
<dbReference type="GO" id="GO:0000139">
    <property type="term" value="C:Golgi membrane"/>
    <property type="evidence" value="ECO:0007669"/>
    <property type="project" value="UniProtKB-SubCell"/>
</dbReference>
<name>R4X8S5_TAPDE</name>
<feature type="domain" description="PDZ GRASP-type" evidence="7">
    <location>
        <begin position="118"/>
        <end position="207"/>
    </location>
</feature>
<evidence type="ECO:0000259" key="7">
    <source>
        <dbReference type="PROSITE" id="PS51865"/>
    </source>
</evidence>
<comment type="caution">
    <text evidence="8">The sequence shown here is derived from an EMBL/GenBank/DDBJ whole genome shotgun (WGS) entry which is preliminary data.</text>
</comment>
<dbReference type="Proteomes" id="UP000013776">
    <property type="component" value="Unassembled WGS sequence"/>
</dbReference>
<feature type="region of interest" description="Disordered" evidence="6">
    <location>
        <begin position="248"/>
        <end position="340"/>
    </location>
</feature>
<dbReference type="EMBL" id="CAHR02000060">
    <property type="protein sequence ID" value="CCG81810.1"/>
    <property type="molecule type" value="Genomic_DNA"/>
</dbReference>
<dbReference type="OrthoDB" id="3318at2759"/>
<accession>R4X8S5</accession>
<proteinExistence type="predicted"/>
<dbReference type="GO" id="GO:0046872">
    <property type="term" value="F:metal ion binding"/>
    <property type="evidence" value="ECO:0007669"/>
    <property type="project" value="UniProtKB-KW"/>
</dbReference>
<evidence type="ECO:0000313" key="9">
    <source>
        <dbReference type="Proteomes" id="UP000013776"/>
    </source>
</evidence>
<feature type="domain" description="PDZ GRASP-type" evidence="7">
    <location>
        <begin position="25"/>
        <end position="112"/>
    </location>
</feature>
<organism evidence="8 9">
    <name type="scientific">Taphrina deformans (strain PYCC 5710 / ATCC 11124 / CBS 356.35 / IMI 108563 / JCM 9778 / NBRC 8474)</name>
    <name type="common">Peach leaf curl fungus</name>
    <name type="synonym">Lalaria deformans</name>
    <dbReference type="NCBI Taxonomy" id="1097556"/>
    <lineage>
        <taxon>Eukaryota</taxon>
        <taxon>Fungi</taxon>
        <taxon>Dikarya</taxon>
        <taxon>Ascomycota</taxon>
        <taxon>Taphrinomycotina</taxon>
        <taxon>Taphrinomycetes</taxon>
        <taxon>Taphrinales</taxon>
        <taxon>Taphrinaceae</taxon>
        <taxon>Taphrina</taxon>
    </lineage>
</organism>
<dbReference type="eggNOG" id="KOG3834">
    <property type="taxonomic scope" value="Eukaryota"/>
</dbReference>
<dbReference type="AlphaFoldDB" id="R4X8S5"/>
<evidence type="ECO:0000256" key="2">
    <source>
        <dbReference type="ARBA" id="ARBA00022737"/>
    </source>
</evidence>
<dbReference type="PROSITE" id="PS51865">
    <property type="entry name" value="PDZ_GRASP"/>
    <property type="match status" value="2"/>
</dbReference>
<gene>
    <name evidence="8" type="ORF">TAPDE_001670</name>
</gene>
<feature type="binding site" evidence="5">
    <location>
        <position position="110"/>
    </location>
    <ligand>
        <name>Zn(2+)</name>
        <dbReference type="ChEBI" id="CHEBI:29105"/>
    </ligand>
</feature>
<reference evidence="8 9" key="1">
    <citation type="journal article" date="2013" name="MBio">
        <title>Genome sequencing of the plant pathogen Taphrina deformans, the causal agent of peach leaf curl.</title>
        <authorList>
            <person name="Cisse O.H."/>
            <person name="Almeida J.M.G.C.F."/>
            <person name="Fonseca A."/>
            <person name="Kumar A.A."/>
            <person name="Salojaervi J."/>
            <person name="Overmyer K."/>
            <person name="Hauser P.M."/>
            <person name="Pagni M."/>
        </authorList>
    </citation>
    <scope>NUCLEOTIDE SEQUENCE [LARGE SCALE GENOMIC DNA]</scope>
    <source>
        <strain evidence="9">PYCC 5710 / ATCC 11124 / CBS 356.35 / IMI 108563 / JCM 9778 / NBRC 8474</strain>
    </source>
</reference>